<evidence type="ECO:0000256" key="1">
    <source>
        <dbReference type="SAM" id="MobiDB-lite"/>
    </source>
</evidence>
<organism evidence="2 3">
    <name type="scientific">Roseateles chitinivorans</name>
    <dbReference type="NCBI Taxonomy" id="2917965"/>
    <lineage>
        <taxon>Bacteria</taxon>
        <taxon>Pseudomonadati</taxon>
        <taxon>Pseudomonadota</taxon>
        <taxon>Betaproteobacteria</taxon>
        <taxon>Burkholderiales</taxon>
        <taxon>Sphaerotilaceae</taxon>
        <taxon>Roseateles</taxon>
    </lineage>
</organism>
<dbReference type="Proteomes" id="UP000231501">
    <property type="component" value="Unassembled WGS sequence"/>
</dbReference>
<keyword evidence="3" id="KW-1185">Reference proteome</keyword>
<feature type="region of interest" description="Disordered" evidence="1">
    <location>
        <begin position="1"/>
        <end position="33"/>
    </location>
</feature>
<evidence type="ECO:0000313" key="3">
    <source>
        <dbReference type="Proteomes" id="UP000231501"/>
    </source>
</evidence>
<evidence type="ECO:0000313" key="2">
    <source>
        <dbReference type="EMBL" id="PIM53610.1"/>
    </source>
</evidence>
<name>A0A2G9CB02_9BURK</name>
<reference evidence="2 3" key="1">
    <citation type="submission" date="2017-11" db="EMBL/GenBank/DDBJ databases">
        <title>Draft genome sequence of Mitsuaria sp. HWN-4.</title>
        <authorList>
            <person name="Gundlapally S.R."/>
        </authorList>
    </citation>
    <scope>NUCLEOTIDE SEQUENCE [LARGE SCALE GENOMIC DNA]</scope>
    <source>
        <strain evidence="2 3">HWN-4</strain>
    </source>
</reference>
<feature type="compositionally biased region" description="Low complexity" evidence="1">
    <location>
        <begin position="1"/>
        <end position="26"/>
    </location>
</feature>
<gene>
    <name evidence="2" type="ORF">CS062_09005</name>
</gene>
<dbReference type="EMBL" id="PEOG01000019">
    <property type="protein sequence ID" value="PIM53610.1"/>
    <property type="molecule type" value="Genomic_DNA"/>
</dbReference>
<protein>
    <submittedName>
        <fullName evidence="2">Uncharacterized protein</fullName>
    </submittedName>
</protein>
<comment type="caution">
    <text evidence="2">The sequence shown here is derived from an EMBL/GenBank/DDBJ whole genome shotgun (WGS) entry which is preliminary data.</text>
</comment>
<accession>A0A2G9CB02</accession>
<dbReference type="AlphaFoldDB" id="A0A2G9CB02"/>
<dbReference type="OrthoDB" id="8592283at2"/>
<sequence length="127" mass="13991">MVTSASSAGSVSSKQLSDSIGQSSDSSSKDRKVAEGEYKVLAVEDAAGRADTTRLHLQPVRAEGGTDFFLYVPKQAVADQPLRVGDHVLARQRDYGYEFARAENRQAFLLALRDDWHRELESHPVTL</sequence>
<proteinExistence type="predicted"/>